<dbReference type="EnsemblMetazoa" id="XM_014402054.1">
    <property type="protein sequence ID" value="XP_014257540.1"/>
    <property type="gene ID" value="LOC106671167"/>
</dbReference>
<name>A0A8I6S3T3_CIMLE</name>
<protein>
    <submittedName>
        <fullName evidence="2">Uncharacterized protein</fullName>
    </submittedName>
</protein>
<evidence type="ECO:0000256" key="1">
    <source>
        <dbReference type="SAM" id="MobiDB-lite"/>
    </source>
</evidence>
<accession>A0A8I6S3T3</accession>
<sequence length="344" mass="39136">MFCTINCLCSDTKMLVQMQNTYDILIPQLENLLDEFSDRLKLIPHTKANHSDDNSSQHKISEFVDFMRLSWKCTSQILDRNCKMVRFLSSRGIPITSYLEKLMILTDFIQKYYHADFVHSECALLFSHLCKQLRVLLAPELVRGDELEAALAFVHSAIPSIINLFTLIDLFNYTPRFLDVATFCKEIIDGEVDPPPSEHSVESSEIITSRFISDLLTGKLLGQEPISDTKPVVEGRIKRFYELATELAQYVIKISCPVKPPYSHTHVTSLAKAGCLDPLFYESLPPLSRKPSSQLRTTPSRGRGRPRRLSRIMTTVPYGFDVASPDLGPIRMPSLQLPFVPFDY</sequence>
<dbReference type="Proteomes" id="UP000494040">
    <property type="component" value="Unassembled WGS sequence"/>
</dbReference>
<reference evidence="2" key="1">
    <citation type="submission" date="2022-01" db="UniProtKB">
        <authorList>
            <consortium name="EnsemblMetazoa"/>
        </authorList>
    </citation>
    <scope>IDENTIFICATION</scope>
</reference>
<evidence type="ECO:0000313" key="2">
    <source>
        <dbReference type="EnsemblMetazoa" id="XP_014257540.1"/>
    </source>
</evidence>
<dbReference type="RefSeq" id="XP_014257540.1">
    <property type="nucleotide sequence ID" value="XM_014402054.1"/>
</dbReference>
<feature type="region of interest" description="Disordered" evidence="1">
    <location>
        <begin position="287"/>
        <end position="308"/>
    </location>
</feature>
<organism evidence="2 3">
    <name type="scientific">Cimex lectularius</name>
    <name type="common">Bed bug</name>
    <name type="synonym">Acanthia lectularia</name>
    <dbReference type="NCBI Taxonomy" id="79782"/>
    <lineage>
        <taxon>Eukaryota</taxon>
        <taxon>Metazoa</taxon>
        <taxon>Ecdysozoa</taxon>
        <taxon>Arthropoda</taxon>
        <taxon>Hexapoda</taxon>
        <taxon>Insecta</taxon>
        <taxon>Pterygota</taxon>
        <taxon>Neoptera</taxon>
        <taxon>Paraneoptera</taxon>
        <taxon>Hemiptera</taxon>
        <taxon>Heteroptera</taxon>
        <taxon>Panheteroptera</taxon>
        <taxon>Cimicomorpha</taxon>
        <taxon>Cimicidae</taxon>
        <taxon>Cimex</taxon>
    </lineage>
</organism>
<evidence type="ECO:0000313" key="3">
    <source>
        <dbReference type="Proteomes" id="UP000494040"/>
    </source>
</evidence>
<proteinExistence type="predicted"/>
<keyword evidence="3" id="KW-1185">Reference proteome</keyword>
<dbReference type="GeneID" id="106671167"/>
<dbReference type="OrthoDB" id="6599222at2759"/>
<dbReference type="AlphaFoldDB" id="A0A8I6S3T3"/>